<evidence type="ECO:0000256" key="1">
    <source>
        <dbReference type="PROSITE-ProRule" id="PRU00047"/>
    </source>
</evidence>
<proteinExistence type="predicted"/>
<keyword evidence="1" id="KW-0862">Zinc</keyword>
<dbReference type="Proteomes" id="UP000663842">
    <property type="component" value="Unassembled WGS sequence"/>
</dbReference>
<dbReference type="SUPFAM" id="SSF57756">
    <property type="entry name" value="Retrovirus zinc finger-like domains"/>
    <property type="match status" value="1"/>
</dbReference>
<dbReference type="EMBL" id="CAJOBF010006521">
    <property type="protein sequence ID" value="CAF4208509.1"/>
    <property type="molecule type" value="Genomic_DNA"/>
</dbReference>
<dbReference type="AlphaFoldDB" id="A0A820BIX6"/>
<evidence type="ECO:0000313" key="3">
    <source>
        <dbReference type="EMBL" id="CAF4208509.1"/>
    </source>
</evidence>
<gene>
    <name evidence="3" type="ORF">UXM345_LOCUS28417</name>
</gene>
<accession>A0A820BIX6</accession>
<sequence length="231" mass="25312">MLVKDKFVACLPLSVQEKLEVVMISVDFKSLKYAKLAIMADKLFPKVKKVAVPEVVEVLPVKDVKKPLIASEPEVVEVAAAISLRPNAGNQGGRIPCEHCNQLGHAKATCWSLYPNLRPQRSFNRQASVVTTDNRRCFSCNQVGHLANACPQRQRPQFGNNNNAPNFNVQRSAQNIAPAASAQFSSSNLTCLGCGASGANFHFWKDCPAVQQRQVNNNTVVTIDETDHSLN</sequence>
<dbReference type="Pfam" id="PF00098">
    <property type="entry name" value="zf-CCHC"/>
    <property type="match status" value="1"/>
</dbReference>
<dbReference type="InterPro" id="IPR036875">
    <property type="entry name" value="Znf_CCHC_sf"/>
</dbReference>
<evidence type="ECO:0000259" key="2">
    <source>
        <dbReference type="PROSITE" id="PS50158"/>
    </source>
</evidence>
<reference evidence="3" key="1">
    <citation type="submission" date="2021-02" db="EMBL/GenBank/DDBJ databases">
        <authorList>
            <person name="Nowell W R."/>
        </authorList>
    </citation>
    <scope>NUCLEOTIDE SEQUENCE</scope>
</reference>
<feature type="domain" description="CCHC-type" evidence="2">
    <location>
        <begin position="135"/>
        <end position="152"/>
    </location>
</feature>
<name>A0A820BIX6_9BILA</name>
<dbReference type="GO" id="GO:0003676">
    <property type="term" value="F:nucleic acid binding"/>
    <property type="evidence" value="ECO:0007669"/>
    <property type="project" value="InterPro"/>
</dbReference>
<dbReference type="InterPro" id="IPR001878">
    <property type="entry name" value="Znf_CCHC"/>
</dbReference>
<dbReference type="PROSITE" id="PS50158">
    <property type="entry name" value="ZF_CCHC"/>
    <property type="match status" value="1"/>
</dbReference>
<dbReference type="Gene3D" id="4.10.60.10">
    <property type="entry name" value="Zinc finger, CCHC-type"/>
    <property type="match status" value="1"/>
</dbReference>
<keyword evidence="1" id="KW-0479">Metal-binding</keyword>
<protein>
    <recommendedName>
        <fullName evidence="2">CCHC-type domain-containing protein</fullName>
    </recommendedName>
</protein>
<dbReference type="SMART" id="SM00343">
    <property type="entry name" value="ZnF_C2HC"/>
    <property type="match status" value="3"/>
</dbReference>
<dbReference type="GO" id="GO:0008270">
    <property type="term" value="F:zinc ion binding"/>
    <property type="evidence" value="ECO:0007669"/>
    <property type="project" value="UniProtKB-KW"/>
</dbReference>
<organism evidence="3 4">
    <name type="scientific">Rotaria magnacalcarata</name>
    <dbReference type="NCBI Taxonomy" id="392030"/>
    <lineage>
        <taxon>Eukaryota</taxon>
        <taxon>Metazoa</taxon>
        <taxon>Spiralia</taxon>
        <taxon>Gnathifera</taxon>
        <taxon>Rotifera</taxon>
        <taxon>Eurotatoria</taxon>
        <taxon>Bdelloidea</taxon>
        <taxon>Philodinida</taxon>
        <taxon>Philodinidae</taxon>
        <taxon>Rotaria</taxon>
    </lineage>
</organism>
<keyword evidence="1" id="KW-0863">Zinc-finger</keyword>
<comment type="caution">
    <text evidence="3">The sequence shown here is derived from an EMBL/GenBank/DDBJ whole genome shotgun (WGS) entry which is preliminary data.</text>
</comment>
<evidence type="ECO:0000313" key="4">
    <source>
        <dbReference type="Proteomes" id="UP000663842"/>
    </source>
</evidence>